<dbReference type="Pfam" id="PF17853">
    <property type="entry name" value="GGDEF_2"/>
    <property type="match status" value="1"/>
</dbReference>
<name>A0A9X2SAF7_9BACL</name>
<dbReference type="SMART" id="SM00342">
    <property type="entry name" value="HTH_ARAC"/>
    <property type="match status" value="1"/>
</dbReference>
<evidence type="ECO:0000256" key="3">
    <source>
        <dbReference type="ARBA" id="ARBA00023163"/>
    </source>
</evidence>
<keyword evidence="1" id="KW-0805">Transcription regulation</keyword>
<dbReference type="AlphaFoldDB" id="A0A9X2SAF7"/>
<keyword evidence="3" id="KW-0804">Transcription</keyword>
<dbReference type="EMBL" id="JANIPJ010000015">
    <property type="protein sequence ID" value="MCR2806226.1"/>
    <property type="molecule type" value="Genomic_DNA"/>
</dbReference>
<keyword evidence="4" id="KW-0472">Membrane</keyword>
<accession>A0A9X2SAF7</accession>
<comment type="caution">
    <text evidence="6">The sequence shown here is derived from an EMBL/GenBank/DDBJ whole genome shotgun (WGS) entry which is preliminary data.</text>
</comment>
<feature type="transmembrane region" description="Helical" evidence="4">
    <location>
        <begin position="307"/>
        <end position="327"/>
    </location>
</feature>
<keyword evidence="4" id="KW-0812">Transmembrane</keyword>
<evidence type="ECO:0000259" key="5">
    <source>
        <dbReference type="PROSITE" id="PS01124"/>
    </source>
</evidence>
<dbReference type="PANTHER" id="PTHR43280:SF10">
    <property type="entry name" value="REGULATORY PROTEIN POCR"/>
    <property type="match status" value="1"/>
</dbReference>
<dbReference type="Gene3D" id="1.10.10.60">
    <property type="entry name" value="Homeodomain-like"/>
    <property type="match status" value="2"/>
</dbReference>
<dbReference type="PROSITE" id="PS00041">
    <property type="entry name" value="HTH_ARAC_FAMILY_1"/>
    <property type="match status" value="1"/>
</dbReference>
<keyword evidence="2" id="KW-0238">DNA-binding</keyword>
<dbReference type="PANTHER" id="PTHR43280">
    <property type="entry name" value="ARAC-FAMILY TRANSCRIPTIONAL REGULATOR"/>
    <property type="match status" value="1"/>
</dbReference>
<sequence>MSNRQVASKGRKMFRRSVFIQLLMSFMCILLIPVLIGLLLYNEMEQAMIDNANESNQALLEQARLSIDSRMNEVEQLAVQVGLNPTLQLLLYGEENKENFDEYKYVELINGFKRYRNVSPIIDDYYVYIRDTGHILTTSVKTDSRMFFNYMTKYANRTEKDMADQLSRYHLRTYMAAEPVKYSLKQKNMITYVKSLPLGESRDTKGALVVMIDETSILGLLRKEANRHADYYILNEQGEVLTATAPRNGLMHSLLPKFGGTQGDFEAVVDGESMMISYTRSEPNNWTYVSMLPKGVVLSKVNETKSLALMLMLVCIVAGVTVSYYLAYKNHRPIRELIHTILNGKNMREVDIRNEFAFIRSELMTSMDGERNMRGLLTKQAPVIQADFIARMIKGYVDTKALSERDFDFMDVHFRHAGFGVIVLQIDDCHQFIQEDTEREWTLIRFILINLSSELLGDGGYAIEMERDRVCILLNHNGTGQCRPELEGLLERLRAEVGQKFRTGMTIAVSGLGHGIETIAEAYGEAVMALDYRFIQDHGSIIYYDDIKDAEHHYFYYPMETEAQLINYAKCGDYASLSKVLDSIFKVNFETRAISPEMGRCLRYELQGTVLKLFSAMQMDEKPYLEGDRFLMKLETPEKMKIKLLQLYAAVCDKVESEKTDHSDRLFGRIEHYIRGHYDRNDISLTSIADHCGLNPSYLSTFFKKQCGQNVTEYITALRVQRAKEYLAEGGLTVTQIALRVGFANDIGLIRVFKKAEGVTPGKYKELISDGNARRQVSQS</sequence>
<dbReference type="SUPFAM" id="SSF46689">
    <property type="entry name" value="Homeodomain-like"/>
    <property type="match status" value="2"/>
</dbReference>
<evidence type="ECO:0000256" key="1">
    <source>
        <dbReference type="ARBA" id="ARBA00023015"/>
    </source>
</evidence>
<evidence type="ECO:0000313" key="7">
    <source>
        <dbReference type="Proteomes" id="UP001141950"/>
    </source>
</evidence>
<dbReference type="Pfam" id="PF12833">
    <property type="entry name" value="HTH_18"/>
    <property type="match status" value="1"/>
</dbReference>
<keyword evidence="7" id="KW-1185">Reference proteome</keyword>
<evidence type="ECO:0000256" key="4">
    <source>
        <dbReference type="SAM" id="Phobius"/>
    </source>
</evidence>
<reference evidence="6" key="1">
    <citation type="submission" date="2022-08" db="EMBL/GenBank/DDBJ databases">
        <title>The genomic sequence of strain Paenibacillus sp. SCIV0701.</title>
        <authorList>
            <person name="Zhao H."/>
        </authorList>
    </citation>
    <scope>NUCLEOTIDE SEQUENCE</scope>
    <source>
        <strain evidence="6">SCIV0701</strain>
    </source>
</reference>
<protein>
    <submittedName>
        <fullName evidence="6">Helix-turn-helix domain-containing protein</fullName>
    </submittedName>
</protein>
<dbReference type="RefSeq" id="WP_257449451.1">
    <property type="nucleotide sequence ID" value="NZ_JANIPJ010000015.1"/>
</dbReference>
<feature type="transmembrane region" description="Helical" evidence="4">
    <location>
        <begin position="20"/>
        <end position="41"/>
    </location>
</feature>
<organism evidence="6 7">
    <name type="scientific">Paenibacillus soyae</name>
    <dbReference type="NCBI Taxonomy" id="2969249"/>
    <lineage>
        <taxon>Bacteria</taxon>
        <taxon>Bacillati</taxon>
        <taxon>Bacillota</taxon>
        <taxon>Bacilli</taxon>
        <taxon>Bacillales</taxon>
        <taxon>Paenibacillaceae</taxon>
        <taxon>Paenibacillus</taxon>
    </lineage>
</organism>
<dbReference type="Proteomes" id="UP001141950">
    <property type="component" value="Unassembled WGS sequence"/>
</dbReference>
<feature type="domain" description="HTH araC/xylS-type" evidence="5">
    <location>
        <begin position="668"/>
        <end position="767"/>
    </location>
</feature>
<dbReference type="InterPro" id="IPR018062">
    <property type="entry name" value="HTH_AraC-typ_CS"/>
</dbReference>
<evidence type="ECO:0000256" key="2">
    <source>
        <dbReference type="ARBA" id="ARBA00023125"/>
    </source>
</evidence>
<dbReference type="InterPro" id="IPR041522">
    <property type="entry name" value="CdaR_GGDEF"/>
</dbReference>
<evidence type="ECO:0000313" key="6">
    <source>
        <dbReference type="EMBL" id="MCR2806226.1"/>
    </source>
</evidence>
<proteinExistence type="predicted"/>
<dbReference type="PROSITE" id="PS01124">
    <property type="entry name" value="HTH_ARAC_FAMILY_2"/>
    <property type="match status" value="1"/>
</dbReference>
<dbReference type="GO" id="GO:0043565">
    <property type="term" value="F:sequence-specific DNA binding"/>
    <property type="evidence" value="ECO:0007669"/>
    <property type="project" value="InterPro"/>
</dbReference>
<keyword evidence="4" id="KW-1133">Transmembrane helix</keyword>
<dbReference type="GO" id="GO:0003700">
    <property type="term" value="F:DNA-binding transcription factor activity"/>
    <property type="evidence" value="ECO:0007669"/>
    <property type="project" value="InterPro"/>
</dbReference>
<gene>
    <name evidence="6" type="ORF">NQZ67_20295</name>
</gene>
<dbReference type="InterPro" id="IPR018060">
    <property type="entry name" value="HTH_AraC"/>
</dbReference>
<dbReference type="InterPro" id="IPR009057">
    <property type="entry name" value="Homeodomain-like_sf"/>
</dbReference>